<dbReference type="SUPFAM" id="SSF52540">
    <property type="entry name" value="P-loop containing nucleoside triphosphate hydrolases"/>
    <property type="match status" value="1"/>
</dbReference>
<gene>
    <name evidence="2" type="ORF">A2531_05845</name>
</gene>
<comment type="caution">
    <text evidence="2">The sequence shown here is derived from an EMBL/GenBank/DDBJ whole genome shotgun (WGS) entry which is preliminary data.</text>
</comment>
<proteinExistence type="predicted"/>
<dbReference type="InterPro" id="IPR027417">
    <property type="entry name" value="P-loop_NTPase"/>
</dbReference>
<dbReference type="GO" id="GO:0016887">
    <property type="term" value="F:ATP hydrolysis activity"/>
    <property type="evidence" value="ECO:0007669"/>
    <property type="project" value="InterPro"/>
</dbReference>
<reference evidence="2 3" key="1">
    <citation type="journal article" date="2016" name="Nat. Commun.">
        <title>Thousands of microbial genomes shed light on interconnected biogeochemical processes in an aquifer system.</title>
        <authorList>
            <person name="Anantharaman K."/>
            <person name="Brown C.T."/>
            <person name="Hug L.A."/>
            <person name="Sharon I."/>
            <person name="Castelle C.J."/>
            <person name="Probst A.J."/>
            <person name="Thomas B.C."/>
            <person name="Singh A."/>
            <person name="Wilkins M.J."/>
            <person name="Karaoz U."/>
            <person name="Brodie E.L."/>
            <person name="Williams K.H."/>
            <person name="Hubbard S.S."/>
            <person name="Banfield J.F."/>
        </authorList>
    </citation>
    <scope>NUCLEOTIDE SEQUENCE [LARGE SCALE GENOMIC DNA]</scope>
</reference>
<dbReference type="Gene3D" id="3.40.50.300">
    <property type="entry name" value="P-loop containing nucleotide triphosphate hydrolases"/>
    <property type="match status" value="1"/>
</dbReference>
<evidence type="ECO:0000313" key="3">
    <source>
        <dbReference type="Proteomes" id="UP000177579"/>
    </source>
</evidence>
<sequence length="1963" mass="230700">MIKNTNKKRNITSPLRSGFDYQNLWTLKLCGEWLLDPDKYKWIQIEANPTEEDFFLDDIILLDKDDKYCFYQIKFKVDKNYSWTWDDLLKSKKSKKDSSKLPSLLKKWATSIKGISLKEISKAYFITNGNFSKEIKQYLSDDLINIEKLKKNTELYKKIKKEFENENQLIEFFSIFKFVYENKKLNKIENEVIEKLFINVIKATDNGVRRLRDYIRVEAQKTYTVQLKFEQVKRWCEIDDPQPLNESFEIPNDFQFFDEISHISILKDLKKSDGGIKLIHGKPGTGKSVYLSQLSKILKEQNIVVIKHHYHINPSENNIYERLNAKRVIEAIKAQFKSSDYRKYLGDLENKNSKEIPLKDFINQVAQCLAKETKSFVLMIDGLDHVVREKDLNELRAFLDEIFYPQKGVWIILGTQPQVRNEPKLNSIFAKYSTKDQFEINGLNKKAVSKIIDRNQAKLTLPEEEKQKKELKEKIFNITKGNPLYLRYVLQQLKNSHKNTLITEYFCRDLIQYDKNIENYYSTLWNTLDDSIKSFLLTFVSVDFKFTNEQFFECISSFVDPAKINISESFKKVEHLIVSDFRNKLRIYHDSFKVFLHNTKEWLEQEQVIKKSIKTWLEKSSYENLKWAELRKIEYCLGNNEPILKIDRNWLIGATVNPRNYGQIKSQLKLATKVAMENKDFSKALQISHLGTYYENANDFVEEASKLIWIEAIKLNPEFVDDLNLKELPSDVLVVISNIAEQKCKQYIIDNIINILQDRLSNQEYREGEIPNATEAIIKVMPYNRKHEVKRVFEYIIQFRDLKISQHLFQTYGKQLLQLDQKTKMNELLNLDLMENEREAVLGNCVISDFEKQKTEYINLVIQQKNPSLFEQIYLVLHGEKISELPQLRKIADFPETIKEYGGERNLWIENFYSFFNLGLIYALSGRKDVLEKWIKQASGRTQWSIKATIKLFTIAQKISKTIQTEKKIDYKDVFSELNDLENLLWSDDRDKVEFKHALTGALTNIFKDSVLFKKFLGDSVKISIEDYQIITGSPFFSQQNLFNFVLDLGEQILEKEVFLKISNEKIKGLSESINYFSERAEDYAKLTKFNSIYQELKTAKELLINAADNLLGYGYHKDIYLFDVLEAIEFCAESGVEKDVINDWTQRIIPIIEHIGECTDGDETHNLSAYLADFLSKYNKKLLFKFYFSQAKKEELYPAQETFKYVIKSLSFKSDKEIALATTALDKDSLGTLKDKAKLIIGAEQSLSIIQDYLGEIKYKERDGESSHHFEEKKEDFSKIQPEKLEKHLNHLKTKWDFEKYIIGWTRLWLDKKNKQDIYSLIKSISFKNTDIKSVSGELLDILYPLAYEFENGKAFEYLCFAQINDHGWSRYWTDKKKAISRWKFLKEKYPSRYLEFFEKSREDGFPLSRGVEYLLFFDDVEKAKEITESSLSFAEQLMANLKLSKPDWAEIKFSNLDEIDLLFQRLVWPSPLVRERAATAIGNLIAFSPQNHDIYSRLLEWIQKWKIESIIAMGLLPVIKAFQLQSDTKKISFIDITNIVNSVQANSIVIEKILVEIAGGTKQKIKKLPKYLSANKYLEPYKPKDFFEKYIKTILAPIYHDRANEIEEKTGIPFMKLWSYNAEEIAKIESIELNPNNYFYGHSKNDKFLIGFSTKVSEIYRSAFLRVLYSIKKLIPYNFYLEYSLATLPIDFSFWRIDSNRMPGYWPKFKNAKTSDTTKKDISLIKFETSIDTLIKHKENNFVIIGASGAICPGTGWDESPLHSFSLIGFAYRVVGKNLPAPEEVSQKILWNPQTIILPTRAKKPLNFLENHPYFDIHSEPIQIKDLMLFPLITRNRDMTISFWQYYKDKNQSFNIIDELRNDLEIKIKQNHWAYVNKENNEIIVFKDWLEGLQERYEFEIPIPHGQQVLINDKFLNKVLKENNLRLGFLLKTTFRDKSYSYDEIKKADSFELLNVSNIII</sequence>
<accession>A0A1F5TSK0</accession>
<dbReference type="Proteomes" id="UP000177579">
    <property type="component" value="Unassembled WGS sequence"/>
</dbReference>
<evidence type="ECO:0000259" key="1">
    <source>
        <dbReference type="Pfam" id="PF13401"/>
    </source>
</evidence>
<organism evidence="2 3">
    <name type="scientific">Candidatus Falkowbacteria bacterium RIFOXYD2_FULL_34_120</name>
    <dbReference type="NCBI Taxonomy" id="1798007"/>
    <lineage>
        <taxon>Bacteria</taxon>
        <taxon>Candidatus Falkowiibacteriota</taxon>
    </lineage>
</organism>
<feature type="domain" description="ORC1/DEAH AAA+ ATPase" evidence="1">
    <location>
        <begin position="273"/>
        <end position="420"/>
    </location>
</feature>
<dbReference type="InterPro" id="IPR049945">
    <property type="entry name" value="AAA_22"/>
</dbReference>
<dbReference type="EMBL" id="MFGO01000005">
    <property type="protein sequence ID" value="OGF41777.1"/>
    <property type="molecule type" value="Genomic_DNA"/>
</dbReference>
<dbReference type="Pfam" id="PF13401">
    <property type="entry name" value="AAA_22"/>
    <property type="match status" value="1"/>
</dbReference>
<evidence type="ECO:0000313" key="2">
    <source>
        <dbReference type="EMBL" id="OGF41777.1"/>
    </source>
</evidence>
<protein>
    <recommendedName>
        <fullName evidence="1">ORC1/DEAH AAA+ ATPase domain-containing protein</fullName>
    </recommendedName>
</protein>
<name>A0A1F5TSK0_9BACT</name>